<evidence type="ECO:0000313" key="7">
    <source>
        <dbReference type="Proteomes" id="UP000030755"/>
    </source>
</evidence>
<name>A0A075AVP0_ROZAC</name>
<dbReference type="Proteomes" id="UP000030755">
    <property type="component" value="Unassembled WGS sequence"/>
</dbReference>
<organism evidence="5 7">
    <name type="scientific">Rozella allomycis (strain CSF55)</name>
    <dbReference type="NCBI Taxonomy" id="988480"/>
    <lineage>
        <taxon>Eukaryota</taxon>
        <taxon>Fungi</taxon>
        <taxon>Fungi incertae sedis</taxon>
        <taxon>Cryptomycota</taxon>
        <taxon>Cryptomycota incertae sedis</taxon>
        <taxon>Rozella</taxon>
    </lineage>
</organism>
<dbReference type="SUPFAM" id="SSF50447">
    <property type="entry name" value="Translation proteins"/>
    <property type="match status" value="1"/>
</dbReference>
<evidence type="ECO:0000313" key="5">
    <source>
        <dbReference type="EMBL" id="EPZ34393.1"/>
    </source>
</evidence>
<dbReference type="Pfam" id="PF00297">
    <property type="entry name" value="Ribosomal_L3"/>
    <property type="match status" value="1"/>
</dbReference>
<dbReference type="STRING" id="988480.A0A075AVP0"/>
<evidence type="ECO:0000256" key="1">
    <source>
        <dbReference type="ARBA" id="ARBA00006540"/>
    </source>
</evidence>
<dbReference type="HOGENOM" id="CLU_044142_1_0_1"/>
<reference evidence="5 7" key="1">
    <citation type="journal article" date="2013" name="Curr. Biol.">
        <title>Shared signatures of parasitism and phylogenomics unite Cryptomycota and microsporidia.</title>
        <authorList>
            <person name="James T.Y."/>
            <person name="Pelin A."/>
            <person name="Bonen L."/>
            <person name="Ahrendt S."/>
            <person name="Sain D."/>
            <person name="Corradi N."/>
            <person name="Stajich J.E."/>
        </authorList>
    </citation>
    <scope>NUCLEOTIDE SEQUENCE [LARGE SCALE GENOMIC DNA]</scope>
    <source>
        <strain evidence="5">CSF55</strain>
        <strain evidence="5">CSF55</strain>
    </source>
</reference>
<protein>
    <recommendedName>
        <fullName evidence="4">Large ribosomal subunit protein uL3m</fullName>
    </recommendedName>
</protein>
<dbReference type="InterPro" id="IPR009000">
    <property type="entry name" value="Transl_B-barrel_sf"/>
</dbReference>
<dbReference type="EMBL" id="KE560959">
    <property type="protein sequence ID" value="EPZ34393.1"/>
    <property type="molecule type" value="Genomic_DNA"/>
</dbReference>
<dbReference type="InterPro" id="IPR000597">
    <property type="entry name" value="Ribosomal_uL3"/>
</dbReference>
<dbReference type="InterPro" id="IPR019927">
    <property type="entry name" value="Ribosomal_uL3_bac/org-type"/>
</dbReference>
<dbReference type="AlphaFoldDB" id="A0A075AVP0"/>
<evidence type="ECO:0000256" key="2">
    <source>
        <dbReference type="ARBA" id="ARBA00022980"/>
    </source>
</evidence>
<dbReference type="GO" id="GO:0006412">
    <property type="term" value="P:translation"/>
    <property type="evidence" value="ECO:0007669"/>
    <property type="project" value="InterPro"/>
</dbReference>
<evidence type="ECO:0000256" key="3">
    <source>
        <dbReference type="ARBA" id="ARBA00023274"/>
    </source>
</evidence>
<proteinExistence type="inferred from homology"/>
<dbReference type="EMBL" id="ML004970">
    <property type="protein sequence ID" value="RKP21280.1"/>
    <property type="molecule type" value="Genomic_DNA"/>
</dbReference>
<dbReference type="PANTHER" id="PTHR11229">
    <property type="entry name" value="50S RIBOSOMAL PROTEIN L3"/>
    <property type="match status" value="1"/>
</dbReference>
<dbReference type="GO" id="GO:0005762">
    <property type="term" value="C:mitochondrial large ribosomal subunit"/>
    <property type="evidence" value="ECO:0007669"/>
    <property type="project" value="TreeGrafter"/>
</dbReference>
<keyword evidence="2 5" id="KW-0689">Ribosomal protein</keyword>
<reference evidence="6" key="3">
    <citation type="submission" date="2018-08" db="EMBL/GenBank/DDBJ databases">
        <title>Leveraging single-cell genomics to expand the Fungal Tree of Life.</title>
        <authorList>
            <consortium name="DOE Joint Genome Institute"/>
            <person name="Ahrendt S.R."/>
            <person name="Quandt C.A."/>
            <person name="Ciobanu D."/>
            <person name="Clum A."/>
            <person name="Salamov A."/>
            <person name="Andreopoulos B."/>
            <person name="Cheng J.-F."/>
            <person name="Woyke T."/>
            <person name="Pelin A."/>
            <person name="Henrissat B."/>
            <person name="Reynolds N."/>
            <person name="Benny G.L."/>
            <person name="Smith M.E."/>
            <person name="James T.Y."/>
            <person name="Grigoriev I.V."/>
        </authorList>
    </citation>
    <scope>NUCLEOTIDE SEQUENCE</scope>
    <source>
        <strain evidence="6">CSF55</strain>
    </source>
</reference>
<keyword evidence="7" id="KW-1185">Reference proteome</keyword>
<gene>
    <name evidence="5" type="ORF">O9G_000580</name>
    <name evidence="6" type="ORF">ROZALSC1DRAFT_27298</name>
</gene>
<dbReference type="GO" id="GO:0003735">
    <property type="term" value="F:structural constituent of ribosome"/>
    <property type="evidence" value="ECO:0007669"/>
    <property type="project" value="InterPro"/>
</dbReference>
<dbReference type="PANTHER" id="PTHR11229:SF8">
    <property type="entry name" value="LARGE RIBOSOMAL SUBUNIT PROTEIN UL3M"/>
    <property type="match status" value="1"/>
</dbReference>
<keyword evidence="3" id="KW-0687">Ribonucleoprotein</keyword>
<evidence type="ECO:0000256" key="4">
    <source>
        <dbReference type="ARBA" id="ARBA00035209"/>
    </source>
</evidence>
<evidence type="ECO:0000313" key="6">
    <source>
        <dbReference type="EMBL" id="RKP21280.1"/>
    </source>
</evidence>
<comment type="similarity">
    <text evidence="1">Belongs to the universal ribosomal protein uL3 family.</text>
</comment>
<dbReference type="Proteomes" id="UP000281549">
    <property type="component" value="Unassembled WGS sequence"/>
</dbReference>
<dbReference type="OrthoDB" id="274683at2759"/>
<reference evidence="8" key="2">
    <citation type="journal article" date="2018" name="Nat. Microbiol.">
        <title>Leveraging single-cell genomics to expand the fungal tree of life.</title>
        <authorList>
            <person name="Ahrendt S.R."/>
            <person name="Quandt C.A."/>
            <person name="Ciobanu D."/>
            <person name="Clum A."/>
            <person name="Salamov A."/>
            <person name="Andreopoulos B."/>
            <person name="Cheng J.F."/>
            <person name="Woyke T."/>
            <person name="Pelin A."/>
            <person name="Henrissat B."/>
            <person name="Reynolds N.K."/>
            <person name="Benny G.L."/>
            <person name="Smith M.E."/>
            <person name="James T.Y."/>
            <person name="Grigoriev I.V."/>
        </authorList>
    </citation>
    <scope>NUCLEOTIDE SEQUENCE [LARGE SCALE GENOMIC DNA]</scope>
    <source>
        <strain evidence="8">CSF55</strain>
    </source>
</reference>
<dbReference type="FunFam" id="2.40.30.10:FF:000004">
    <property type="entry name" value="50S ribosomal protein L3"/>
    <property type="match status" value="1"/>
</dbReference>
<sequence length="309" mass="35202">MDNTPVPEELQKLGYGPERVKITIPTVQLIPKRELVVKPAWAFPPTREICLQRLTYDRNKRYRRTGMIGTKVGMMSIYDNWGKRIPFSDNQVFDKVVVNNGKKELYFQQVCAELKSPSTARGLWRHECLRRGLYVRRYLKTFQVEKDALLPVGTPLYAAHFTAGQFVDCVSKSIGKGFQGVMKKWGFKGMPKTHGTTKKHRHPGSIGPMGLGRVWKGKKLPGRMGNKNRATFHVQVMKVCNVTNCIFLRGSIPGHDSTPVYLHDSRCIQPVDLFYPTYIPGSHPPLPETQDLPVIEKDTIVWENTLPQL</sequence>
<dbReference type="Gene3D" id="2.40.30.10">
    <property type="entry name" value="Translation factors"/>
    <property type="match status" value="2"/>
</dbReference>
<dbReference type="NCBIfam" id="TIGR03625">
    <property type="entry name" value="L3_bact"/>
    <property type="match status" value="1"/>
</dbReference>
<evidence type="ECO:0000313" key="8">
    <source>
        <dbReference type="Proteomes" id="UP000281549"/>
    </source>
</evidence>
<accession>A0A075AVP0</accession>